<keyword evidence="2 7" id="KW-0418">Kinase</keyword>
<feature type="transmembrane region" description="Helical" evidence="4">
    <location>
        <begin position="138"/>
        <end position="159"/>
    </location>
</feature>
<evidence type="ECO:0000313" key="8">
    <source>
        <dbReference type="Proteomes" id="UP000634011"/>
    </source>
</evidence>
<evidence type="ECO:0000313" key="7">
    <source>
        <dbReference type="EMBL" id="MBC3862963.1"/>
    </source>
</evidence>
<comment type="caution">
    <text evidence="7">The sequence shown here is derived from an EMBL/GenBank/DDBJ whole genome shotgun (WGS) entry which is preliminary data.</text>
</comment>
<dbReference type="InterPro" id="IPR036890">
    <property type="entry name" value="HATPase_C_sf"/>
</dbReference>
<evidence type="ECO:0000256" key="1">
    <source>
        <dbReference type="ARBA" id="ARBA00022679"/>
    </source>
</evidence>
<dbReference type="Gene3D" id="1.20.5.1930">
    <property type="match status" value="1"/>
</dbReference>
<dbReference type="InterPro" id="IPR050482">
    <property type="entry name" value="Sensor_HK_TwoCompSys"/>
</dbReference>
<feature type="domain" description="Histidine kinase/HSP90-like ATPase" evidence="6">
    <location>
        <begin position="254"/>
        <end position="332"/>
    </location>
</feature>
<dbReference type="PANTHER" id="PTHR24421:SF63">
    <property type="entry name" value="SENSOR HISTIDINE KINASE DESK"/>
    <property type="match status" value="1"/>
</dbReference>
<keyword evidence="8" id="KW-1185">Reference proteome</keyword>
<protein>
    <submittedName>
        <fullName evidence="7">Sensor histidine kinase</fullName>
    </submittedName>
</protein>
<dbReference type="Gene3D" id="3.30.565.10">
    <property type="entry name" value="Histidine kinase-like ATPase, C-terminal domain"/>
    <property type="match status" value="1"/>
</dbReference>
<feature type="transmembrane region" description="Helical" evidence="4">
    <location>
        <begin position="22"/>
        <end position="40"/>
    </location>
</feature>
<dbReference type="CDD" id="cd16917">
    <property type="entry name" value="HATPase_UhpB-NarQ-NarX-like"/>
    <property type="match status" value="1"/>
</dbReference>
<keyword evidence="3" id="KW-0902">Two-component regulatory system</keyword>
<dbReference type="Pfam" id="PF13581">
    <property type="entry name" value="HATPase_c_2"/>
    <property type="match status" value="1"/>
</dbReference>
<dbReference type="InterPro" id="IPR003594">
    <property type="entry name" value="HATPase_dom"/>
</dbReference>
<sequence>MISAKQISAAFRFPWVPDSFGHAPYFWLLSLGIFGLKYFYQAPTIFELVLSAVTLFLFLPCYFYSFWAPQRLQLLCALAIYLAGIAWAPFNFGSSTFCIFASSMIGHKLPTRTSYLCLFSLTGVTSLLSFVLHFNAAFWIPATIFSVTAGVSVIVGEKFKRTQESLLRKQEEVEHLAALAERERIARDMHDVLGHSLSVITLKAELARKLFDRDRDACKKELIDIEHAARVALSEVRTALTGYRSTGLAHELHSAQEALAAAQVIMTQEIASVALTPMTENVIALALKEATTNIIRHAHASVCHIRLTEDPEQITFSIKDDGIGRKNFSIHKQGNGLMGMSERVASLGGRLIIEAEQGMTLMLQFPNKTSAKG</sequence>
<dbReference type="Pfam" id="PF07730">
    <property type="entry name" value="HisKA_3"/>
    <property type="match status" value="1"/>
</dbReference>
<dbReference type="GO" id="GO:0000155">
    <property type="term" value="F:phosphorelay sensor kinase activity"/>
    <property type="evidence" value="ECO:0007669"/>
    <property type="project" value="InterPro"/>
</dbReference>
<keyword evidence="4" id="KW-0472">Membrane</keyword>
<dbReference type="EMBL" id="JACOFV010000011">
    <property type="protein sequence ID" value="MBC3862963.1"/>
    <property type="molecule type" value="Genomic_DNA"/>
</dbReference>
<dbReference type="SUPFAM" id="SSF55874">
    <property type="entry name" value="ATPase domain of HSP90 chaperone/DNA topoisomerase II/histidine kinase"/>
    <property type="match status" value="1"/>
</dbReference>
<feature type="transmembrane region" description="Helical" evidence="4">
    <location>
        <begin position="79"/>
        <end position="101"/>
    </location>
</feature>
<reference evidence="7" key="1">
    <citation type="submission" date="2020-08" db="EMBL/GenBank/DDBJ databases">
        <title>Novel species isolated from subtropical streams in China.</title>
        <authorList>
            <person name="Lu H."/>
        </authorList>
    </citation>
    <scope>NUCLEOTIDE SEQUENCE</scope>
    <source>
        <strain evidence="7">KACC 12607</strain>
    </source>
</reference>
<evidence type="ECO:0000259" key="5">
    <source>
        <dbReference type="Pfam" id="PF07730"/>
    </source>
</evidence>
<feature type="transmembrane region" description="Helical" evidence="4">
    <location>
        <begin position="45"/>
        <end position="67"/>
    </location>
</feature>
<keyword evidence="1" id="KW-0808">Transferase</keyword>
<feature type="transmembrane region" description="Helical" evidence="4">
    <location>
        <begin position="113"/>
        <end position="132"/>
    </location>
</feature>
<dbReference type="AlphaFoldDB" id="A0A923KPL4"/>
<keyword evidence="4" id="KW-1133">Transmembrane helix</keyword>
<evidence type="ECO:0000259" key="6">
    <source>
        <dbReference type="Pfam" id="PF13581"/>
    </source>
</evidence>
<keyword evidence="4" id="KW-0812">Transmembrane</keyword>
<dbReference type="GO" id="GO:0046983">
    <property type="term" value="F:protein dimerization activity"/>
    <property type="evidence" value="ECO:0007669"/>
    <property type="project" value="InterPro"/>
</dbReference>
<evidence type="ECO:0000256" key="2">
    <source>
        <dbReference type="ARBA" id="ARBA00022777"/>
    </source>
</evidence>
<accession>A0A923KPL4</accession>
<organism evidence="7 8">
    <name type="scientific">Undibacterium jejuense</name>
    <dbReference type="NCBI Taxonomy" id="1344949"/>
    <lineage>
        <taxon>Bacteria</taxon>
        <taxon>Pseudomonadati</taxon>
        <taxon>Pseudomonadota</taxon>
        <taxon>Betaproteobacteria</taxon>
        <taxon>Burkholderiales</taxon>
        <taxon>Oxalobacteraceae</taxon>
        <taxon>Undibacterium</taxon>
    </lineage>
</organism>
<evidence type="ECO:0000256" key="3">
    <source>
        <dbReference type="ARBA" id="ARBA00023012"/>
    </source>
</evidence>
<dbReference type="InterPro" id="IPR011712">
    <property type="entry name" value="Sig_transdc_His_kin_sub3_dim/P"/>
</dbReference>
<feature type="domain" description="Signal transduction histidine kinase subgroup 3 dimerisation and phosphoacceptor" evidence="5">
    <location>
        <begin position="181"/>
        <end position="247"/>
    </location>
</feature>
<dbReference type="GO" id="GO:0016020">
    <property type="term" value="C:membrane"/>
    <property type="evidence" value="ECO:0007669"/>
    <property type="project" value="InterPro"/>
</dbReference>
<evidence type="ECO:0000256" key="4">
    <source>
        <dbReference type="SAM" id="Phobius"/>
    </source>
</evidence>
<proteinExistence type="predicted"/>
<dbReference type="PANTHER" id="PTHR24421">
    <property type="entry name" value="NITRATE/NITRITE SENSOR PROTEIN NARX-RELATED"/>
    <property type="match status" value="1"/>
</dbReference>
<dbReference type="Proteomes" id="UP000634011">
    <property type="component" value="Unassembled WGS sequence"/>
</dbReference>
<gene>
    <name evidence="7" type="ORF">H8K32_12700</name>
</gene>
<name>A0A923KPL4_9BURK</name>